<accession>A0ABY4L5B7</accession>
<proteinExistence type="predicted"/>
<dbReference type="RefSeq" id="WP_248591395.1">
    <property type="nucleotide sequence ID" value="NZ_BAABEB010000011.1"/>
</dbReference>
<sequence>MTDRPEQHEEGGYYFADDAPRPRDVPSGEEPPDAPREPDPPPPARDFRRTTPAKLKTIRPERPKGRWGLISGTGLYVMCSAGSADYLPLSVRLVGHVLFWLALGAALLVTLQRERAHGWDPAPRWPWAAALICGTLAVEVLVAAVSSPVVIVGSAVVLSVVVLILLMLG</sequence>
<feature type="transmembrane region" description="Helical" evidence="2">
    <location>
        <begin position="67"/>
        <end position="87"/>
    </location>
</feature>
<feature type="compositionally biased region" description="Basic and acidic residues" evidence="1">
    <location>
        <begin position="1"/>
        <end position="11"/>
    </location>
</feature>
<protein>
    <submittedName>
        <fullName evidence="3">Transcriptional regulator</fullName>
    </submittedName>
</protein>
<gene>
    <name evidence="3" type="ORF">FOF52_19670</name>
</gene>
<feature type="transmembrane region" description="Helical" evidence="2">
    <location>
        <begin position="125"/>
        <end position="144"/>
    </location>
</feature>
<evidence type="ECO:0000313" key="4">
    <source>
        <dbReference type="Proteomes" id="UP000832041"/>
    </source>
</evidence>
<name>A0ABY4L5B7_THEAE</name>
<dbReference type="Proteomes" id="UP000832041">
    <property type="component" value="Chromosome"/>
</dbReference>
<keyword evidence="4" id="KW-1185">Reference proteome</keyword>
<evidence type="ECO:0000256" key="2">
    <source>
        <dbReference type="SAM" id="Phobius"/>
    </source>
</evidence>
<keyword evidence="2" id="KW-0812">Transmembrane</keyword>
<feature type="transmembrane region" description="Helical" evidence="2">
    <location>
        <begin position="93"/>
        <end position="113"/>
    </location>
</feature>
<dbReference type="EMBL" id="CP051627">
    <property type="protein sequence ID" value="UPT22888.1"/>
    <property type="molecule type" value="Genomic_DNA"/>
</dbReference>
<reference evidence="3 4" key="1">
    <citation type="submission" date="2020-04" db="EMBL/GenBank/DDBJ databases">
        <title>Thermobifida alba genome sequencing and assembly.</title>
        <authorList>
            <person name="Luzics S."/>
            <person name="Horvath B."/>
            <person name="Nagy I."/>
            <person name="Toth A."/>
            <person name="Nagy I."/>
            <person name="Kukolya J."/>
        </authorList>
    </citation>
    <scope>NUCLEOTIDE SEQUENCE [LARGE SCALE GENOMIC DNA]</scope>
    <source>
        <strain evidence="3 4">DSM 43795</strain>
    </source>
</reference>
<organism evidence="3 4">
    <name type="scientific">Thermobifida alba</name>
    <name type="common">Thermomonospora alba</name>
    <dbReference type="NCBI Taxonomy" id="53522"/>
    <lineage>
        <taxon>Bacteria</taxon>
        <taxon>Bacillati</taxon>
        <taxon>Actinomycetota</taxon>
        <taxon>Actinomycetes</taxon>
        <taxon>Streptosporangiales</taxon>
        <taxon>Nocardiopsidaceae</taxon>
        <taxon>Thermobifida</taxon>
    </lineage>
</organism>
<evidence type="ECO:0000313" key="3">
    <source>
        <dbReference type="EMBL" id="UPT22888.1"/>
    </source>
</evidence>
<feature type="region of interest" description="Disordered" evidence="1">
    <location>
        <begin position="1"/>
        <end position="58"/>
    </location>
</feature>
<evidence type="ECO:0000256" key="1">
    <source>
        <dbReference type="SAM" id="MobiDB-lite"/>
    </source>
</evidence>
<feature type="compositionally biased region" description="Basic and acidic residues" evidence="1">
    <location>
        <begin position="33"/>
        <end position="49"/>
    </location>
</feature>
<keyword evidence="2" id="KW-1133">Transmembrane helix</keyword>
<keyword evidence="2" id="KW-0472">Membrane</keyword>
<feature type="transmembrane region" description="Helical" evidence="2">
    <location>
        <begin position="150"/>
        <end position="168"/>
    </location>
</feature>